<name>A0A5P8KIW1_9ACTN</name>
<evidence type="ECO:0000313" key="1">
    <source>
        <dbReference type="EMBL" id="QFR02957.1"/>
    </source>
</evidence>
<dbReference type="AlphaFoldDB" id="A0A5P8KIW1"/>
<organism evidence="1 2">
    <name type="scientific">Streptomyces phaeolivaceus</name>
    <dbReference type="NCBI Taxonomy" id="2653200"/>
    <lineage>
        <taxon>Bacteria</taxon>
        <taxon>Bacillati</taxon>
        <taxon>Actinomycetota</taxon>
        <taxon>Actinomycetes</taxon>
        <taxon>Kitasatosporales</taxon>
        <taxon>Streptomycetaceae</taxon>
        <taxon>Streptomyces</taxon>
    </lineage>
</organism>
<proteinExistence type="predicted"/>
<reference evidence="1 2" key="1">
    <citation type="submission" date="2019-10" db="EMBL/GenBank/DDBJ databases">
        <title>Streptomyces sp. strain GY16 isolated from leaves of Broussonetia papyrifera.</title>
        <authorList>
            <person name="Mo P."/>
        </authorList>
    </citation>
    <scope>NUCLEOTIDE SEQUENCE [LARGE SCALE GENOMIC DNA]</scope>
    <source>
        <strain evidence="1 2">GY16</strain>
    </source>
</reference>
<protein>
    <submittedName>
        <fullName evidence="1">Uncharacterized protein</fullName>
    </submittedName>
</protein>
<evidence type="ECO:0000313" key="2">
    <source>
        <dbReference type="Proteomes" id="UP000327294"/>
    </source>
</evidence>
<keyword evidence="2" id="KW-1185">Reference proteome</keyword>
<dbReference type="Proteomes" id="UP000327294">
    <property type="component" value="Chromosome"/>
</dbReference>
<dbReference type="KEGG" id="sphv:F9278_32330"/>
<dbReference type="EMBL" id="CP045096">
    <property type="protein sequence ID" value="QFR02957.1"/>
    <property type="molecule type" value="Genomic_DNA"/>
</dbReference>
<accession>A0A5P8KIW1</accession>
<gene>
    <name evidence="1" type="ORF">F9278_32330</name>
</gene>
<sequence length="30" mass="3379">MKRNITFSAWTNGASHLRCASTQAWQHFAG</sequence>
<dbReference type="NCBIfam" id="TIGR01053">
    <property type="entry name" value="LSD1"/>
    <property type="match status" value="1"/>
</dbReference>